<keyword evidence="2" id="KW-1185">Reference proteome</keyword>
<name>A0A8H7J3D5_9PLEO</name>
<accession>A0A8H7J3D5</accession>
<reference evidence="1" key="1">
    <citation type="submission" date="2018-12" db="EMBL/GenBank/DDBJ databases">
        <authorList>
            <person name="Syme R.A."/>
            <person name="Farfan-Caceres L."/>
            <person name="Lichtenzveig J."/>
        </authorList>
    </citation>
    <scope>NUCLEOTIDE SEQUENCE</scope>
    <source>
        <strain evidence="1">Al4</strain>
    </source>
</reference>
<dbReference type="OrthoDB" id="3775350at2759"/>
<sequence length="123" mass="13851">MCVQIPQKVKGQCATNRSIPFSVPLQRLYGEVPDAAATDQQEVNKHYEKLLANQPEPEPSATEDRSRAIRYAKEHYASHYDIRGIARIVGWLNEAEEKQASVEMTLFAAISCPLQRIHETSSP</sequence>
<dbReference type="Proteomes" id="UP000651452">
    <property type="component" value="Unassembled WGS sequence"/>
</dbReference>
<reference evidence="1" key="2">
    <citation type="submission" date="2020-09" db="EMBL/GenBank/DDBJ databases">
        <title>Reference genome assembly for Australian Ascochyta lentis isolate Al4.</title>
        <authorList>
            <person name="Lee R.C."/>
            <person name="Farfan-Caceres L.M."/>
            <person name="Debler J.W."/>
            <person name="Williams A.H."/>
            <person name="Henares B.M."/>
        </authorList>
    </citation>
    <scope>NUCLEOTIDE SEQUENCE</scope>
    <source>
        <strain evidence="1">Al4</strain>
    </source>
</reference>
<organism evidence="1 2">
    <name type="scientific">Ascochyta lentis</name>
    <dbReference type="NCBI Taxonomy" id="205686"/>
    <lineage>
        <taxon>Eukaryota</taxon>
        <taxon>Fungi</taxon>
        <taxon>Dikarya</taxon>
        <taxon>Ascomycota</taxon>
        <taxon>Pezizomycotina</taxon>
        <taxon>Dothideomycetes</taxon>
        <taxon>Pleosporomycetidae</taxon>
        <taxon>Pleosporales</taxon>
        <taxon>Pleosporineae</taxon>
        <taxon>Didymellaceae</taxon>
        <taxon>Ascochyta</taxon>
    </lineage>
</organism>
<protein>
    <submittedName>
        <fullName evidence="1">Uncharacterized protein</fullName>
    </submittedName>
</protein>
<evidence type="ECO:0000313" key="1">
    <source>
        <dbReference type="EMBL" id="KAF9697440.1"/>
    </source>
</evidence>
<proteinExistence type="predicted"/>
<gene>
    <name evidence="1" type="ORF">EKO04_005015</name>
</gene>
<comment type="caution">
    <text evidence="1">The sequence shown here is derived from an EMBL/GenBank/DDBJ whole genome shotgun (WGS) entry which is preliminary data.</text>
</comment>
<dbReference type="AlphaFoldDB" id="A0A8H7J3D5"/>
<evidence type="ECO:0000313" key="2">
    <source>
        <dbReference type="Proteomes" id="UP000651452"/>
    </source>
</evidence>
<dbReference type="EMBL" id="RZGK01000008">
    <property type="protein sequence ID" value="KAF9697440.1"/>
    <property type="molecule type" value="Genomic_DNA"/>
</dbReference>